<accession>A0A224YQ09</accession>
<dbReference type="EMBL" id="GFPF01007889">
    <property type="protein sequence ID" value="MAA19035.1"/>
    <property type="molecule type" value="Transcribed_RNA"/>
</dbReference>
<proteinExistence type="predicted"/>
<protein>
    <submittedName>
        <fullName evidence="1">Gag protein</fullName>
    </submittedName>
</protein>
<reference evidence="1" key="1">
    <citation type="journal article" date="2017" name="Parasit. Vectors">
        <title>Sialotranscriptomics of Rhipicephalus zambeziensis reveals intricate expression profiles of secretory proteins and suggests tight temporal transcriptional regulation during blood-feeding.</title>
        <authorList>
            <person name="de Castro M.H."/>
            <person name="de Klerk D."/>
            <person name="Pienaar R."/>
            <person name="Rees D.J.G."/>
            <person name="Mans B.J."/>
        </authorList>
    </citation>
    <scope>NUCLEOTIDE SEQUENCE</scope>
    <source>
        <tissue evidence="1">Salivary glands</tissue>
    </source>
</reference>
<name>A0A224YQ09_9ACAR</name>
<dbReference type="AlphaFoldDB" id="A0A224YQ09"/>
<evidence type="ECO:0000313" key="1">
    <source>
        <dbReference type="EMBL" id="MAA19035.1"/>
    </source>
</evidence>
<organism evidence="1">
    <name type="scientific">Rhipicephalus zambeziensis</name>
    <dbReference type="NCBI Taxonomy" id="60191"/>
    <lineage>
        <taxon>Eukaryota</taxon>
        <taxon>Metazoa</taxon>
        <taxon>Ecdysozoa</taxon>
        <taxon>Arthropoda</taxon>
        <taxon>Chelicerata</taxon>
        <taxon>Arachnida</taxon>
        <taxon>Acari</taxon>
        <taxon>Parasitiformes</taxon>
        <taxon>Ixodida</taxon>
        <taxon>Ixodoidea</taxon>
        <taxon>Ixodidae</taxon>
        <taxon>Rhipicephalinae</taxon>
        <taxon>Rhipicephalus</taxon>
        <taxon>Rhipicephalus</taxon>
    </lineage>
</organism>
<sequence length="216" mass="23801">MLDLFGKPVGRKMAANKMLASRAQTSTESYVSYIEDVISLCRKANAEMPEADKVGHILKGIADDAFNLLICKNLTTVEDIIKECRRFEQAKSRRIDSVFARLPNTAATSSCEDRARTQPPAPVSPDQVTRIVRREIEAMAPAPAYTGARDTTPITAPMVQAIVRQELASIGLHSVKANALYMCCNNALLPCTCVFCLYGARAHMLHLAGWHYTFPI</sequence>